<sequence length="107" mass="12276">MLVRVKRPEEMDITVGLLAVSFAESMQLPSGYVSVLKFLIKQYLIERRTSMPHMATLTGFYRGMVEGREEQKVQLAGTVEICFNKRGAYSSPHQRLPGIRHTYVTWL</sequence>
<name>A0ACB9LSJ9_BAUVA</name>
<organism evidence="1 2">
    <name type="scientific">Bauhinia variegata</name>
    <name type="common">Purple orchid tree</name>
    <name type="synonym">Phanera variegata</name>
    <dbReference type="NCBI Taxonomy" id="167791"/>
    <lineage>
        <taxon>Eukaryota</taxon>
        <taxon>Viridiplantae</taxon>
        <taxon>Streptophyta</taxon>
        <taxon>Embryophyta</taxon>
        <taxon>Tracheophyta</taxon>
        <taxon>Spermatophyta</taxon>
        <taxon>Magnoliopsida</taxon>
        <taxon>eudicotyledons</taxon>
        <taxon>Gunneridae</taxon>
        <taxon>Pentapetalae</taxon>
        <taxon>rosids</taxon>
        <taxon>fabids</taxon>
        <taxon>Fabales</taxon>
        <taxon>Fabaceae</taxon>
        <taxon>Cercidoideae</taxon>
        <taxon>Cercideae</taxon>
        <taxon>Bauhiniinae</taxon>
        <taxon>Bauhinia</taxon>
    </lineage>
</organism>
<keyword evidence="2" id="KW-1185">Reference proteome</keyword>
<proteinExistence type="predicted"/>
<reference evidence="1 2" key="1">
    <citation type="journal article" date="2022" name="DNA Res.">
        <title>Chromosomal-level genome assembly of the orchid tree Bauhinia variegata (Leguminosae; Cercidoideae) supports the allotetraploid origin hypothesis of Bauhinia.</title>
        <authorList>
            <person name="Zhong Y."/>
            <person name="Chen Y."/>
            <person name="Zheng D."/>
            <person name="Pang J."/>
            <person name="Liu Y."/>
            <person name="Luo S."/>
            <person name="Meng S."/>
            <person name="Qian L."/>
            <person name="Wei D."/>
            <person name="Dai S."/>
            <person name="Zhou R."/>
        </authorList>
    </citation>
    <scope>NUCLEOTIDE SEQUENCE [LARGE SCALE GENOMIC DNA]</scope>
    <source>
        <strain evidence="1">BV-YZ2020</strain>
    </source>
</reference>
<evidence type="ECO:0000313" key="1">
    <source>
        <dbReference type="EMBL" id="KAI4314306.1"/>
    </source>
</evidence>
<comment type="caution">
    <text evidence="1">The sequence shown here is derived from an EMBL/GenBank/DDBJ whole genome shotgun (WGS) entry which is preliminary data.</text>
</comment>
<gene>
    <name evidence="1" type="ORF">L6164_027228</name>
</gene>
<protein>
    <submittedName>
        <fullName evidence="1">Uncharacterized protein</fullName>
    </submittedName>
</protein>
<accession>A0ACB9LSJ9</accession>
<dbReference type="Proteomes" id="UP000828941">
    <property type="component" value="Chromosome 11"/>
</dbReference>
<evidence type="ECO:0000313" key="2">
    <source>
        <dbReference type="Proteomes" id="UP000828941"/>
    </source>
</evidence>
<dbReference type="EMBL" id="CM039436">
    <property type="protein sequence ID" value="KAI4314306.1"/>
    <property type="molecule type" value="Genomic_DNA"/>
</dbReference>